<evidence type="ECO:0000313" key="1">
    <source>
        <dbReference type="EMBL" id="PVH31792.1"/>
    </source>
</evidence>
<dbReference type="Pfam" id="PF07893">
    <property type="entry name" value="DUF1668"/>
    <property type="match status" value="1"/>
</dbReference>
<gene>
    <name evidence="1" type="ORF">PAHAL_9G234300</name>
</gene>
<protein>
    <recommendedName>
        <fullName evidence="2">DUF1618 domain-containing protein</fullName>
    </recommendedName>
</protein>
<reference evidence="1" key="1">
    <citation type="submission" date="2018-04" db="EMBL/GenBank/DDBJ databases">
        <title>WGS assembly of Panicum hallii.</title>
        <authorList>
            <person name="Lovell J."/>
            <person name="Jenkins J."/>
            <person name="Lowry D."/>
            <person name="Mamidi S."/>
            <person name="Sreedasyam A."/>
            <person name="Weng X."/>
            <person name="Barry K."/>
            <person name="Bonette J."/>
            <person name="Campitelli B."/>
            <person name="Daum C."/>
            <person name="Gordon S."/>
            <person name="Gould B."/>
            <person name="Lipzen A."/>
            <person name="Macqueen A."/>
            <person name="Palacio-Mejia J."/>
            <person name="Plott C."/>
            <person name="Shakirov E."/>
            <person name="Shu S."/>
            <person name="Yoshinaga Y."/>
            <person name="Zane M."/>
            <person name="Rokhsar D."/>
            <person name="Grimwood J."/>
            <person name="Schmutz J."/>
            <person name="Juenger T."/>
        </authorList>
    </citation>
    <scope>NUCLEOTIDE SEQUENCE [LARGE SCALE GENOMIC DNA]</scope>
    <source>
        <strain evidence="1">FIL2</strain>
    </source>
</reference>
<sequence length="319" mass="35405">MESSSSKRRRLSEERCRHCAEKKHLYLVVDDWKASPEPGAPMAFTSLGTSILIATNPHCSRDRAPPSLVYDAGTAALTVGPPPQDGYVRDAMAVGGKLYALLTVVCDDDDSHQYSTLRMQVLPWAPTTHQQEPWHPAMAWSWDAAPAPPPFGHETSITSYALHPDGRTVFMSTDWGTHSLDTGNGAWRDLGEWTLPFLGQAYFDAELDAWVGLHHKEDGRVCCCSVASRSAATARQPECRVLKEKLFCRRGEEKYPDGRYLSATLTYMGGGRFCLVENVLRGRHVPDAKGELATTISRTTRSYAVSKNTKLFSHAAFWM</sequence>
<dbReference type="AlphaFoldDB" id="A0A2T8I2B5"/>
<dbReference type="Gramene" id="PVH31792">
    <property type="protein sequence ID" value="PVH31792"/>
    <property type="gene ID" value="PAHAL_9G234300"/>
</dbReference>
<name>A0A2T8I2B5_9POAL</name>
<accession>A0A2T8I2B5</accession>
<proteinExistence type="predicted"/>
<dbReference type="InterPro" id="IPR012871">
    <property type="entry name" value="DUF1668_ORYSA"/>
</dbReference>
<dbReference type="PANTHER" id="PTHR33085">
    <property type="entry name" value="OS12G0113100 PROTEIN-RELATED"/>
    <property type="match status" value="1"/>
</dbReference>
<evidence type="ECO:0008006" key="2">
    <source>
        <dbReference type="Google" id="ProtNLM"/>
    </source>
</evidence>
<dbReference type="Proteomes" id="UP000243499">
    <property type="component" value="Chromosome 9"/>
</dbReference>
<dbReference type="PANTHER" id="PTHR33085:SF47">
    <property type="entry name" value="OS02G0513400 PROTEIN"/>
    <property type="match status" value="1"/>
</dbReference>
<dbReference type="EMBL" id="CM008054">
    <property type="protein sequence ID" value="PVH31792.1"/>
    <property type="molecule type" value="Genomic_DNA"/>
</dbReference>
<organism evidence="1">
    <name type="scientific">Panicum hallii</name>
    <dbReference type="NCBI Taxonomy" id="206008"/>
    <lineage>
        <taxon>Eukaryota</taxon>
        <taxon>Viridiplantae</taxon>
        <taxon>Streptophyta</taxon>
        <taxon>Embryophyta</taxon>
        <taxon>Tracheophyta</taxon>
        <taxon>Spermatophyta</taxon>
        <taxon>Magnoliopsida</taxon>
        <taxon>Liliopsida</taxon>
        <taxon>Poales</taxon>
        <taxon>Poaceae</taxon>
        <taxon>PACMAD clade</taxon>
        <taxon>Panicoideae</taxon>
        <taxon>Panicodae</taxon>
        <taxon>Paniceae</taxon>
        <taxon>Panicinae</taxon>
        <taxon>Panicum</taxon>
        <taxon>Panicum sect. Panicum</taxon>
    </lineage>
</organism>